<organism evidence="1 2">
    <name type="scientific">Candidatus Sungbacteria bacterium RIFCSPLOWO2_12_FULL_41_11</name>
    <dbReference type="NCBI Taxonomy" id="1802286"/>
    <lineage>
        <taxon>Bacteria</taxon>
        <taxon>Candidatus Sungiibacteriota</taxon>
    </lineage>
</organism>
<dbReference type="PRINTS" id="PR00420">
    <property type="entry name" value="RNGMNOXGNASE"/>
</dbReference>
<dbReference type="Proteomes" id="UP000177171">
    <property type="component" value="Unassembled WGS sequence"/>
</dbReference>
<dbReference type="PANTHER" id="PTHR42685:SF22">
    <property type="entry name" value="CONDITIONED MEDIUM FACTOR RECEPTOR 1"/>
    <property type="match status" value="1"/>
</dbReference>
<dbReference type="SUPFAM" id="SSF51905">
    <property type="entry name" value="FAD/NAD(P)-binding domain"/>
    <property type="match status" value="1"/>
</dbReference>
<comment type="caution">
    <text evidence="1">The sequence shown here is derived from an EMBL/GenBank/DDBJ whole genome shotgun (WGS) entry which is preliminary data.</text>
</comment>
<evidence type="ECO:0008006" key="3">
    <source>
        <dbReference type="Google" id="ProtNLM"/>
    </source>
</evidence>
<dbReference type="EMBL" id="MHQY01000001">
    <property type="protein sequence ID" value="OHA14876.1"/>
    <property type="molecule type" value="Genomic_DNA"/>
</dbReference>
<proteinExistence type="predicted"/>
<evidence type="ECO:0000313" key="1">
    <source>
        <dbReference type="EMBL" id="OHA14876.1"/>
    </source>
</evidence>
<dbReference type="Gene3D" id="3.50.50.60">
    <property type="entry name" value="FAD/NAD(P)-binding domain"/>
    <property type="match status" value="1"/>
</dbReference>
<evidence type="ECO:0000313" key="2">
    <source>
        <dbReference type="Proteomes" id="UP000177171"/>
    </source>
</evidence>
<name>A0A1G2LTB8_9BACT</name>
<dbReference type="Pfam" id="PF05834">
    <property type="entry name" value="Lycopene_cycl"/>
    <property type="match status" value="1"/>
</dbReference>
<protein>
    <recommendedName>
        <fullName evidence="3">FAD-binding domain-containing protein</fullName>
    </recommendedName>
</protein>
<sequence length="402" mass="45573">MILKLSYDPILNFEQIMKFDVAIVGAGPAGSWLARELAKNNISVVLFERSPVIGEPNFSSAGSPAYTVERFRLPPASVAARWDILRINGPTTTFSWRYDTPIGVVFDFRELKVLLLKEAEKMGAIIKLGSTVENVKILNDYSEIYVKSEKEAYRAKVVVDASGPSGVIATRLGMRKAIPIKPSVGLEIIAETPQAPIDVFRTLDFYFGRVWVPHGYGWIFPMMKPCVKIGVGVFQLARYGGGPRLEDFLNELIKRVPYLSGHHIVETHGGMLYGMGIRHHVFKNVIAIGDAADQVNPLGGEGIRHALQSAEFARDVILDAIAKNDLARLEQYDIRWRKYIGWRWWKCRILAQFFYHHFSDSMHDNFVRAVSKITAQEIFDALFEYKIWPSIHARLFKRHTGY</sequence>
<dbReference type="InterPro" id="IPR036188">
    <property type="entry name" value="FAD/NAD-bd_sf"/>
</dbReference>
<gene>
    <name evidence="1" type="ORF">A3G49_04280</name>
</gene>
<dbReference type="PANTHER" id="PTHR42685">
    <property type="entry name" value="GERANYLGERANYL DIPHOSPHATE REDUCTASE"/>
    <property type="match status" value="1"/>
</dbReference>
<dbReference type="InterPro" id="IPR050407">
    <property type="entry name" value="Geranylgeranyl_reductase"/>
</dbReference>
<reference evidence="1 2" key="1">
    <citation type="journal article" date="2016" name="Nat. Commun.">
        <title>Thousands of microbial genomes shed light on interconnected biogeochemical processes in an aquifer system.</title>
        <authorList>
            <person name="Anantharaman K."/>
            <person name="Brown C.T."/>
            <person name="Hug L.A."/>
            <person name="Sharon I."/>
            <person name="Castelle C.J."/>
            <person name="Probst A.J."/>
            <person name="Thomas B.C."/>
            <person name="Singh A."/>
            <person name="Wilkins M.J."/>
            <person name="Karaoz U."/>
            <person name="Brodie E.L."/>
            <person name="Williams K.H."/>
            <person name="Hubbard S.S."/>
            <person name="Banfield J.F."/>
        </authorList>
    </citation>
    <scope>NUCLEOTIDE SEQUENCE [LARGE SCALE GENOMIC DNA]</scope>
</reference>
<accession>A0A1G2LTB8</accession>
<dbReference type="AlphaFoldDB" id="A0A1G2LTB8"/>